<evidence type="ECO:0000313" key="3">
    <source>
        <dbReference type="EMBL" id="KAH9516411.1"/>
    </source>
</evidence>
<dbReference type="AlphaFoldDB" id="A0A922HXL1"/>
<protein>
    <submittedName>
        <fullName evidence="3">Uncharacterized protein</fullName>
    </submittedName>
</protein>
<feature type="compositionally biased region" description="Basic residues" evidence="1">
    <location>
        <begin position="1"/>
        <end position="10"/>
    </location>
</feature>
<evidence type="ECO:0000313" key="4">
    <source>
        <dbReference type="Proteomes" id="UP000790347"/>
    </source>
</evidence>
<evidence type="ECO:0000313" key="2">
    <source>
        <dbReference type="EMBL" id="KAH7646071.1"/>
    </source>
</evidence>
<dbReference type="Proteomes" id="UP000790347">
    <property type="component" value="Unassembled WGS sequence"/>
</dbReference>
<sequence>MDRVSKRIKSNQKCNHSVNNSNKTVSTSNNKIIPKTQTIRNSKVSEETEHNHEKIVSIQLNSILTTDDHVIRPSNVDEKDKEKSNHSEKSDETSDSTTTTQFELSKGHSICPIISRYKIESISTIKPFSPLNDILNERIKNAFINGIDDDDDDDEDVDEEQDTIVVQPLIKALKNKQTQQTNVSSSPNINFKKWADAFNNDLQNCLPSADDSFQNSSFDRDQNFVNCSSNNVINSTNENERIDDNLSILEDKNPCPNETTIISDTSCNFSKQLSEKHLKITRNKPPVQSTPLPEIQRRALKRFSQLEIANHTITKPSFNDSLNDYFDNNGEDIEYRELIAEQESSQNKMDKFCDQSEQQNLLAEKITLRIPQSLLLNNNSYRSLTLEQIIAQLNTHTNDF</sequence>
<reference evidence="2" key="3">
    <citation type="journal article" date="2021" name="World Allergy Organ. J.">
        <title>Chromosome-level assembly of Dermatophagoides farinae genome and transcriptome reveals two novel allergens Der f 37 and Der f 39.</title>
        <authorList>
            <person name="Chen J."/>
            <person name="Cai Z."/>
            <person name="Fan D."/>
            <person name="Hu J."/>
            <person name="Hou Y."/>
            <person name="He Y."/>
            <person name="Zhang Z."/>
            <person name="Zhao Z."/>
            <person name="Gao P."/>
            <person name="Hu W."/>
            <person name="Sun J."/>
            <person name="Li J."/>
            <person name="Ji K."/>
        </authorList>
    </citation>
    <scope>NUCLEOTIDE SEQUENCE</scope>
    <source>
        <strain evidence="2">JKM2019</strain>
    </source>
</reference>
<name>A0A922HXL1_DERFA</name>
<organism evidence="3 4">
    <name type="scientific">Dermatophagoides farinae</name>
    <name type="common">American house dust mite</name>
    <dbReference type="NCBI Taxonomy" id="6954"/>
    <lineage>
        <taxon>Eukaryota</taxon>
        <taxon>Metazoa</taxon>
        <taxon>Ecdysozoa</taxon>
        <taxon>Arthropoda</taxon>
        <taxon>Chelicerata</taxon>
        <taxon>Arachnida</taxon>
        <taxon>Acari</taxon>
        <taxon>Acariformes</taxon>
        <taxon>Sarcoptiformes</taxon>
        <taxon>Astigmata</taxon>
        <taxon>Psoroptidia</taxon>
        <taxon>Analgoidea</taxon>
        <taxon>Pyroglyphidae</taxon>
        <taxon>Dermatophagoidinae</taxon>
        <taxon>Dermatophagoides</taxon>
    </lineage>
</organism>
<feature type="region of interest" description="Disordered" evidence="1">
    <location>
        <begin position="1"/>
        <end position="31"/>
    </location>
</feature>
<dbReference type="EMBL" id="ASGP02000003">
    <property type="protein sequence ID" value="KAH9516411.1"/>
    <property type="molecule type" value="Genomic_DNA"/>
</dbReference>
<feature type="compositionally biased region" description="Low complexity" evidence="1">
    <location>
        <begin position="17"/>
        <end position="31"/>
    </location>
</feature>
<evidence type="ECO:0000256" key="1">
    <source>
        <dbReference type="SAM" id="MobiDB-lite"/>
    </source>
</evidence>
<dbReference type="EMBL" id="SDOV01000001">
    <property type="protein sequence ID" value="KAH7646071.1"/>
    <property type="molecule type" value="Genomic_DNA"/>
</dbReference>
<comment type="caution">
    <text evidence="3">The sequence shown here is derived from an EMBL/GenBank/DDBJ whole genome shotgun (WGS) entry which is preliminary data.</text>
</comment>
<accession>A0A922HXL1</accession>
<gene>
    <name evidence="3" type="ORF">DERF_007150</name>
    <name evidence="2" type="ORF">HUG17_1609</name>
</gene>
<reference evidence="3" key="4">
    <citation type="journal article" date="2022" name="Res Sq">
        <title>Comparative Genomics Reveals Insights into the Divergent Evolution of Astigmatic Mites and Household Pest Adaptations.</title>
        <authorList>
            <person name="Xiong Q."/>
            <person name="Wan A.T.-Y."/>
            <person name="Liu X.-Y."/>
            <person name="Fung C.S.-H."/>
            <person name="Xiao X."/>
            <person name="Malainual N."/>
            <person name="Hou J."/>
            <person name="Wang L."/>
            <person name="Wang M."/>
            <person name="Yang K."/>
            <person name="Cui Y."/>
            <person name="Leung E."/>
            <person name="Nong W."/>
            <person name="Shin S.-K."/>
            <person name="Au S."/>
            <person name="Jeong K.Y."/>
            <person name="Chew F.T."/>
            <person name="Hui J."/>
            <person name="Leung T.F."/>
            <person name="Tungtrongchitr A."/>
            <person name="Zhong N."/>
            <person name="Liu Z."/>
            <person name="Tsui S."/>
        </authorList>
    </citation>
    <scope>NUCLEOTIDE SEQUENCE</scope>
    <source>
        <strain evidence="3">Derf</strain>
        <tissue evidence="3">Whole organism</tissue>
    </source>
</reference>
<feature type="region of interest" description="Disordered" evidence="1">
    <location>
        <begin position="69"/>
        <end position="102"/>
    </location>
</feature>
<dbReference type="Proteomes" id="UP000828236">
    <property type="component" value="Unassembled WGS sequence"/>
</dbReference>
<reference evidence="2" key="2">
    <citation type="submission" date="2020-06" db="EMBL/GenBank/DDBJ databases">
        <authorList>
            <person name="Ji K."/>
            <person name="Li J."/>
        </authorList>
    </citation>
    <scope>NUCLEOTIDE SEQUENCE</scope>
    <source>
        <strain evidence="2">JKM2019</strain>
        <tissue evidence="2">Whole body</tissue>
    </source>
</reference>
<feature type="compositionally biased region" description="Basic and acidic residues" evidence="1">
    <location>
        <begin position="69"/>
        <end position="92"/>
    </location>
</feature>
<keyword evidence="4" id="KW-1185">Reference proteome</keyword>
<proteinExistence type="predicted"/>
<reference evidence="3" key="1">
    <citation type="submission" date="2013-05" db="EMBL/GenBank/DDBJ databases">
        <authorList>
            <person name="Yim A.K.Y."/>
            <person name="Chan T.F."/>
            <person name="Ji K.M."/>
            <person name="Liu X.Y."/>
            <person name="Zhou J.W."/>
            <person name="Li R.Q."/>
            <person name="Yang K.Y."/>
            <person name="Li J."/>
            <person name="Li M."/>
            <person name="Law P.T.W."/>
            <person name="Wu Y.L."/>
            <person name="Cai Z.L."/>
            <person name="Qin H."/>
            <person name="Bao Y."/>
            <person name="Leung R.K.K."/>
            <person name="Ng P.K.S."/>
            <person name="Zou J."/>
            <person name="Zhong X.J."/>
            <person name="Ran P.X."/>
            <person name="Zhong N.S."/>
            <person name="Liu Z.G."/>
            <person name="Tsui S.K.W."/>
        </authorList>
    </citation>
    <scope>NUCLEOTIDE SEQUENCE</scope>
    <source>
        <strain evidence="3">Derf</strain>
        <tissue evidence="3">Whole organism</tissue>
    </source>
</reference>